<evidence type="ECO:0000313" key="2">
    <source>
        <dbReference type="EMBL" id="BAW25760.1"/>
    </source>
</evidence>
<dbReference type="RefSeq" id="WP_016489264.1">
    <property type="nucleotide sequence ID" value="NZ_AP015029.1"/>
</dbReference>
<dbReference type="EMBL" id="AP015029">
    <property type="protein sequence ID" value="BAW25760.1"/>
    <property type="molecule type" value="Genomic_DNA"/>
</dbReference>
<organism evidence="2 4">
    <name type="scientific">Pseudomonas putida</name>
    <name type="common">Arthrobacter siderocapsulatus</name>
    <dbReference type="NCBI Taxonomy" id="303"/>
    <lineage>
        <taxon>Bacteria</taxon>
        <taxon>Pseudomonadati</taxon>
        <taxon>Pseudomonadota</taxon>
        <taxon>Gammaproteobacteria</taxon>
        <taxon>Pseudomonadales</taxon>
        <taxon>Pseudomonadaceae</taxon>
        <taxon>Pseudomonas</taxon>
    </lineage>
</organism>
<evidence type="ECO:0000313" key="4">
    <source>
        <dbReference type="Proteomes" id="UP000218731"/>
    </source>
</evidence>
<sequence>MYDGRLNPVAVAVGKSVGKRAVMGGVLGAWLLLAGPAVAATSSLGATSSNLISQQDSVVAEAIKADAEACAEGTKEGTIGASISDALKIHTELASATPNVESLFSATADCFGGLSSLFDLSGSIPSLGSILASAQAAVLQYAQKKVCTAIQQVASMVTSPINQAIGKVSSGTSLGDLNGLTNGLVSKGMSTLDPQLGSGYHNAAAGYEATYTVDVNPFNYVQTDFGGGASTGSGTTTGSAAATRAVAPAPSPAPDTSSSSTGSSSSSSSSGSSSSAAGLFN</sequence>
<accession>A0A1L7NJW4</accession>
<feature type="region of interest" description="Disordered" evidence="1">
    <location>
        <begin position="232"/>
        <end position="281"/>
    </location>
</feature>
<gene>
    <name evidence="3" type="ORF">ID616_26140</name>
    <name evidence="2" type="ORF">KF715C_ch51870</name>
</gene>
<dbReference type="EMBL" id="CP061723">
    <property type="protein sequence ID" value="QOC97483.1"/>
    <property type="molecule type" value="Genomic_DNA"/>
</dbReference>
<dbReference type="AlphaFoldDB" id="A0A1L7NJW4"/>
<reference evidence="2 4" key="1">
    <citation type="submission" date="2015-11" db="EMBL/GenBank/DDBJ databases">
        <title>Complete genome sequencing of a biphenyl-degrading bacterium, Pseudomonas putida KF715 (=NBRC110667).</title>
        <authorList>
            <person name="Suenaga H."/>
            <person name="Fujihara N."/>
            <person name="Watanabe T."/>
            <person name="Hirose J."/>
            <person name="Kimura N."/>
            <person name="Yamazoe A."/>
            <person name="Hosoyama A."/>
            <person name="Shimodaira J."/>
            <person name="Furukawa K."/>
        </authorList>
    </citation>
    <scope>NUCLEOTIDE SEQUENCE [LARGE SCALE GENOMIC DNA]</scope>
    <source>
        <strain evidence="2 4">KF715</strain>
    </source>
</reference>
<evidence type="ECO:0000313" key="3">
    <source>
        <dbReference type="EMBL" id="QOC97483.1"/>
    </source>
</evidence>
<name>A0A1L7NJW4_PSEPU</name>
<protein>
    <submittedName>
        <fullName evidence="2">Uncharacterized protein</fullName>
    </submittedName>
</protein>
<dbReference type="Proteomes" id="UP000516786">
    <property type="component" value="Chromosome"/>
</dbReference>
<proteinExistence type="predicted"/>
<evidence type="ECO:0000313" key="5">
    <source>
        <dbReference type="Proteomes" id="UP000516786"/>
    </source>
</evidence>
<reference evidence="3 5" key="2">
    <citation type="submission" date="2020-09" db="EMBL/GenBank/DDBJ databases">
        <title>Co-existence of a novel multidrug-resistance efflux pump with carbapenem resistance gene blaVIM-2 in one megaplasmid in Pseudomonas putida.</title>
        <authorList>
            <person name="Peng K."/>
            <person name="Li R."/>
        </authorList>
    </citation>
    <scope>NUCLEOTIDE SEQUENCE [LARGE SCALE GENOMIC DNA]</scope>
    <source>
        <strain evidence="3 5">ZXPA-20</strain>
    </source>
</reference>
<evidence type="ECO:0000256" key="1">
    <source>
        <dbReference type="SAM" id="MobiDB-lite"/>
    </source>
</evidence>
<dbReference type="Proteomes" id="UP000218731">
    <property type="component" value="Chromosome 1"/>
</dbReference>